<feature type="transmembrane region" description="Helical" evidence="9">
    <location>
        <begin position="21"/>
        <end position="40"/>
    </location>
</feature>
<keyword evidence="5 9" id="KW-0812">Transmembrane</keyword>
<comment type="function">
    <text evidence="8">Probably a riboflavin-binding protein that interacts with the energy-coupling factor (ECF) ABC-transporter complex.</text>
</comment>
<sequence length="202" mass="22082">MDRVLGLKRERLFTTSNLVKISVLGVLSFLIMYIEFPIMFFPEFLQIDISDIPAVIGGFALGPVAGLVIELIKNILHFMFKSQTAGVGEVANFLVGGAFVFVSSGIYFASKTKKMALIGCIAGTLAMGIAGGLANYFILLPFYTKFMPIEAIIQMGAKFNNAIVDIKTFIYYSIIPFNIIKGTIVSILTLSIYKKISPIIKG</sequence>
<keyword evidence="7 8" id="KW-0472">Membrane</keyword>
<evidence type="ECO:0000313" key="11">
    <source>
        <dbReference type="Proteomes" id="UP000027946"/>
    </source>
</evidence>
<protein>
    <recommendedName>
        <fullName evidence="8">Riboflavin transporter</fullName>
    </recommendedName>
</protein>
<dbReference type="EMBL" id="JJMM01000020">
    <property type="protein sequence ID" value="KDR94368.1"/>
    <property type="molecule type" value="Genomic_DNA"/>
</dbReference>
<evidence type="ECO:0000256" key="5">
    <source>
        <dbReference type="ARBA" id="ARBA00022692"/>
    </source>
</evidence>
<dbReference type="InterPro" id="IPR025720">
    <property type="entry name" value="RibU"/>
</dbReference>
<dbReference type="GO" id="GO:0005886">
    <property type="term" value="C:plasma membrane"/>
    <property type="evidence" value="ECO:0007669"/>
    <property type="project" value="UniProtKB-SubCell"/>
</dbReference>
<feature type="transmembrane region" description="Helical" evidence="9">
    <location>
        <begin position="115"/>
        <end position="139"/>
    </location>
</feature>
<dbReference type="RefSeq" id="WP_242943839.1">
    <property type="nucleotide sequence ID" value="NZ_FSRH01000012.1"/>
</dbReference>
<accession>A0A069RC53</accession>
<dbReference type="AlphaFoldDB" id="A0A069RC53"/>
<evidence type="ECO:0000256" key="2">
    <source>
        <dbReference type="ARBA" id="ARBA00005540"/>
    </source>
</evidence>
<evidence type="ECO:0000313" key="10">
    <source>
        <dbReference type="EMBL" id="KDR94368.1"/>
    </source>
</evidence>
<organism evidence="10 11">
    <name type="scientific">Peptoclostridium litorale DSM 5388</name>
    <dbReference type="NCBI Taxonomy" id="1121324"/>
    <lineage>
        <taxon>Bacteria</taxon>
        <taxon>Bacillati</taxon>
        <taxon>Bacillota</taxon>
        <taxon>Clostridia</taxon>
        <taxon>Peptostreptococcales</taxon>
        <taxon>Peptoclostridiaceae</taxon>
        <taxon>Peptoclostridium</taxon>
    </lineage>
</organism>
<dbReference type="STRING" id="1121324.CLIT_20c00130"/>
<dbReference type="InterPro" id="IPR024529">
    <property type="entry name" value="ECF_trnsprt_substrate-spec"/>
</dbReference>
<evidence type="ECO:0000256" key="6">
    <source>
        <dbReference type="ARBA" id="ARBA00022989"/>
    </source>
</evidence>
<dbReference type="Proteomes" id="UP000027946">
    <property type="component" value="Unassembled WGS sequence"/>
</dbReference>
<evidence type="ECO:0000256" key="4">
    <source>
        <dbReference type="ARBA" id="ARBA00022475"/>
    </source>
</evidence>
<dbReference type="GO" id="GO:0032217">
    <property type="term" value="F:riboflavin transmembrane transporter activity"/>
    <property type="evidence" value="ECO:0007669"/>
    <property type="project" value="UniProtKB-UniRule"/>
</dbReference>
<gene>
    <name evidence="10" type="primary">ribU</name>
    <name evidence="10" type="ORF">CLIT_20c00130</name>
</gene>
<evidence type="ECO:0000256" key="8">
    <source>
        <dbReference type="PIRNR" id="PIRNR037778"/>
    </source>
</evidence>
<evidence type="ECO:0000256" key="7">
    <source>
        <dbReference type="ARBA" id="ARBA00023136"/>
    </source>
</evidence>
<dbReference type="Gene3D" id="1.10.1760.20">
    <property type="match status" value="1"/>
</dbReference>
<dbReference type="PANTHER" id="PTHR38438">
    <property type="entry name" value="RIBOFLAVIN TRANSPORTER RIBU"/>
    <property type="match status" value="1"/>
</dbReference>
<reference evidence="10 11" key="1">
    <citation type="submission" date="2014-03" db="EMBL/GenBank/DDBJ databases">
        <title>Genome sequence of Clostridium litorale W6, DSM 5388.</title>
        <authorList>
            <person name="Poehlein A."/>
            <person name="Jagirdar A."/>
            <person name="Khonsari B."/>
            <person name="Chibani C.M."/>
            <person name="Gutierrez Gutierrez D.A."/>
            <person name="Davydova E."/>
            <person name="Alghaithi H.S."/>
            <person name="Nair K.P."/>
            <person name="Dhamotharan K."/>
            <person name="Chandran L."/>
            <person name="G W."/>
            <person name="Daniel R."/>
        </authorList>
    </citation>
    <scope>NUCLEOTIDE SEQUENCE [LARGE SCALE GENOMIC DNA]</scope>
    <source>
        <strain evidence="10 11">W6</strain>
    </source>
</reference>
<dbReference type="Pfam" id="PF12822">
    <property type="entry name" value="ECF_trnsprt"/>
    <property type="match status" value="1"/>
</dbReference>
<dbReference type="PANTHER" id="PTHR38438:SF1">
    <property type="entry name" value="RIBOFLAVIN TRANSPORTER RIBU"/>
    <property type="match status" value="1"/>
</dbReference>
<comment type="subcellular location">
    <subcellularLocation>
        <location evidence="1">Cell membrane</location>
        <topology evidence="1">Multi-pass membrane protein</topology>
    </subcellularLocation>
</comment>
<keyword evidence="6 9" id="KW-1133">Transmembrane helix</keyword>
<feature type="transmembrane region" description="Helical" evidence="9">
    <location>
        <begin position="90"/>
        <end position="109"/>
    </location>
</feature>
<keyword evidence="3 8" id="KW-0813">Transport</keyword>
<name>A0A069RC53_PEPLI</name>
<evidence type="ECO:0000256" key="3">
    <source>
        <dbReference type="ARBA" id="ARBA00022448"/>
    </source>
</evidence>
<evidence type="ECO:0000256" key="1">
    <source>
        <dbReference type="ARBA" id="ARBA00004651"/>
    </source>
</evidence>
<evidence type="ECO:0000256" key="9">
    <source>
        <dbReference type="SAM" id="Phobius"/>
    </source>
</evidence>
<comment type="caution">
    <text evidence="10">The sequence shown here is derived from an EMBL/GenBank/DDBJ whole genome shotgun (WGS) entry which is preliminary data.</text>
</comment>
<keyword evidence="4 8" id="KW-1003">Cell membrane</keyword>
<comment type="similarity">
    <text evidence="2 8">Belongs to the prokaryotic riboflavin transporter (P-RFT) (TC 2.A.87) family.</text>
</comment>
<dbReference type="eggNOG" id="COG3601">
    <property type="taxonomic scope" value="Bacteria"/>
</dbReference>
<keyword evidence="11" id="KW-1185">Reference proteome</keyword>
<proteinExistence type="inferred from homology"/>
<dbReference type="PIRSF" id="PIRSF037778">
    <property type="entry name" value="UCP037778_transp_RibU"/>
    <property type="match status" value="1"/>
</dbReference>
<feature type="transmembrane region" description="Helical" evidence="9">
    <location>
        <begin position="52"/>
        <end position="69"/>
    </location>
</feature>